<dbReference type="EMBL" id="SJPE01000002">
    <property type="protein sequence ID" value="TBX70569.1"/>
    <property type="molecule type" value="Genomic_DNA"/>
</dbReference>
<dbReference type="PROSITE" id="PS51257">
    <property type="entry name" value="PROKAR_LIPOPROTEIN"/>
    <property type="match status" value="1"/>
</dbReference>
<protein>
    <submittedName>
        <fullName evidence="2">Carboxypeptidase regulatory-like domain-containing protein</fullName>
    </submittedName>
</protein>
<feature type="signal peptide" evidence="1">
    <location>
        <begin position="1"/>
        <end position="22"/>
    </location>
</feature>
<sequence length="384" mass="40862">MKIKSILIAFFAVIFLTISCSKDDSSGTSVQPTGTITGKLMVKNGTKPVGGALVFVFDDNNKIYRTITQANGDFSLQAPVGQRKLYMQTGDGANFRTSLQVTVVKDQTLTIDASLSRLDQVANMAYVAGSYDEIQDIVTGLGYTITQISNADLADYSKVSQYDIIFLNCGAKQGYTNPVMDTNLANFVTNGGSLYASDWAVAYLTGGGSNSSSCGLAGGFIPDDKLCSKNTGSSMTIMGAQVADTNLASALGFSSLDIQYDLGSWQRIFSYEPTYWDVLVSDPATNQPLMIKTNMFNSGTVSSPVGGDDNDGWVTICHTDESGNPVTITIEESAWAAHEAHGDSIGACSSTNNSGTIYYTTFHNHASGNIGNSGLILEYVILNL</sequence>
<accession>A0A4V2L5I1</accession>
<keyword evidence="1" id="KW-0732">Signal</keyword>
<keyword evidence="2" id="KW-0121">Carboxypeptidase</keyword>
<evidence type="ECO:0000313" key="3">
    <source>
        <dbReference type="Proteomes" id="UP000293300"/>
    </source>
</evidence>
<dbReference type="RefSeq" id="WP_131475021.1">
    <property type="nucleotide sequence ID" value="NZ_SJPE01000002.1"/>
</dbReference>
<keyword evidence="2" id="KW-0645">Protease</keyword>
<evidence type="ECO:0000313" key="2">
    <source>
        <dbReference type="EMBL" id="TBX70569.1"/>
    </source>
</evidence>
<dbReference type="AlphaFoldDB" id="A0A4V2L5I1"/>
<dbReference type="GO" id="GO:0004180">
    <property type="term" value="F:carboxypeptidase activity"/>
    <property type="evidence" value="ECO:0007669"/>
    <property type="project" value="UniProtKB-KW"/>
</dbReference>
<reference evidence="2 3" key="1">
    <citation type="submission" date="2019-02" db="EMBL/GenBank/DDBJ databases">
        <title>Flavobacterium sp. RD-2-33 isolated from forest soil.</title>
        <authorList>
            <person name="Chaudhary D.K."/>
        </authorList>
    </citation>
    <scope>NUCLEOTIDE SEQUENCE [LARGE SCALE GENOMIC DNA]</scope>
    <source>
        <strain evidence="2 3">RD-2-33</strain>
    </source>
</reference>
<dbReference type="GO" id="GO:0030246">
    <property type="term" value="F:carbohydrate binding"/>
    <property type="evidence" value="ECO:0007669"/>
    <property type="project" value="InterPro"/>
</dbReference>
<name>A0A4V2L5I1_9FLAO</name>
<gene>
    <name evidence="2" type="ORF">EZL74_02525</name>
</gene>
<comment type="caution">
    <text evidence="2">The sequence shown here is derived from an EMBL/GenBank/DDBJ whole genome shotgun (WGS) entry which is preliminary data.</text>
</comment>
<dbReference type="Proteomes" id="UP000293300">
    <property type="component" value="Unassembled WGS sequence"/>
</dbReference>
<dbReference type="SUPFAM" id="SSF49452">
    <property type="entry name" value="Starch-binding domain-like"/>
    <property type="match status" value="1"/>
</dbReference>
<evidence type="ECO:0000256" key="1">
    <source>
        <dbReference type="SAM" id="SignalP"/>
    </source>
</evidence>
<organism evidence="2 3">
    <name type="scientific">Flavobacterium silvisoli</name>
    <dbReference type="NCBI Taxonomy" id="2529433"/>
    <lineage>
        <taxon>Bacteria</taxon>
        <taxon>Pseudomonadati</taxon>
        <taxon>Bacteroidota</taxon>
        <taxon>Flavobacteriia</taxon>
        <taxon>Flavobacteriales</taxon>
        <taxon>Flavobacteriaceae</taxon>
        <taxon>Flavobacterium</taxon>
    </lineage>
</organism>
<keyword evidence="3" id="KW-1185">Reference proteome</keyword>
<proteinExistence type="predicted"/>
<dbReference type="OrthoDB" id="1269406at2"/>
<feature type="chain" id="PRO_5020825472" evidence="1">
    <location>
        <begin position="23"/>
        <end position="384"/>
    </location>
</feature>
<dbReference type="InterPro" id="IPR013784">
    <property type="entry name" value="Carb-bd-like_fold"/>
</dbReference>
<keyword evidence="2" id="KW-0378">Hydrolase</keyword>